<comment type="caution">
    <text evidence="1">The sequence shown here is derived from an EMBL/GenBank/DDBJ whole genome shotgun (WGS) entry which is preliminary data.</text>
</comment>
<dbReference type="GeneID" id="80895638"/>
<sequence length="265" mass="29472">MALKLFNQVRTDLITACVNENNPVPEDVLALQDEGKGHQDVSSSFWQIGLVGARCAKLLTNFKGYNIEIVSDLLYEANTLEQEFGIFGQLLSLEEPYSTIQDTAGRPDLICHGRIGVYEDMWAIRIWNNWRNLLMIVCRVKLFLLNEILMNALAPDNVGQTKLQLRDTMQLLAQLGEGILATLPQAMKFQVTTYEDQTWNDGASGLSSVASAYLLAGRLSVVGQSEATNGETRQWIIQRLTDISKSARIPTALKIIEAIKGVDVQ</sequence>
<name>A0A9W8QIR1_AKAMU</name>
<dbReference type="AlphaFoldDB" id="A0A9W8QIR1"/>
<proteinExistence type="predicted"/>
<organism evidence="1 2">
    <name type="scientific">Akanthomyces muscarius</name>
    <name type="common">Entomopathogenic fungus</name>
    <name type="synonym">Lecanicillium muscarium</name>
    <dbReference type="NCBI Taxonomy" id="2231603"/>
    <lineage>
        <taxon>Eukaryota</taxon>
        <taxon>Fungi</taxon>
        <taxon>Dikarya</taxon>
        <taxon>Ascomycota</taxon>
        <taxon>Pezizomycotina</taxon>
        <taxon>Sordariomycetes</taxon>
        <taxon>Hypocreomycetidae</taxon>
        <taxon>Hypocreales</taxon>
        <taxon>Cordycipitaceae</taxon>
        <taxon>Akanthomyces</taxon>
    </lineage>
</organism>
<keyword evidence="2" id="KW-1185">Reference proteome</keyword>
<dbReference type="PANTHER" id="PTHR38791:SF5">
    <property type="entry name" value="TRANSCRIPTION FACTOR DBAG-RELATED"/>
    <property type="match status" value="1"/>
</dbReference>
<dbReference type="EMBL" id="JAJHUN010000006">
    <property type="protein sequence ID" value="KAJ4157924.1"/>
    <property type="molecule type" value="Genomic_DNA"/>
</dbReference>
<dbReference type="RefSeq" id="XP_056056291.1">
    <property type="nucleotide sequence ID" value="XM_056201650.1"/>
</dbReference>
<evidence type="ECO:0000313" key="1">
    <source>
        <dbReference type="EMBL" id="KAJ4157924.1"/>
    </source>
</evidence>
<dbReference type="InterPro" id="IPR053175">
    <property type="entry name" value="DHMBA_Reg_Transcription_Factor"/>
</dbReference>
<evidence type="ECO:0000313" key="2">
    <source>
        <dbReference type="Proteomes" id="UP001144673"/>
    </source>
</evidence>
<protein>
    <submittedName>
        <fullName evidence="1">Uncharacterized protein</fullName>
    </submittedName>
</protein>
<gene>
    <name evidence="1" type="ORF">LMH87_008479</name>
</gene>
<reference evidence="1" key="1">
    <citation type="journal article" date="2023" name="Access Microbiol">
        <title>De-novo genome assembly for Akanthomyces muscarius, a biocontrol agent of insect agricultural pests.</title>
        <authorList>
            <person name="Erdos Z."/>
            <person name="Studholme D.J."/>
            <person name="Raymond B."/>
            <person name="Sharma M."/>
        </authorList>
    </citation>
    <scope>NUCLEOTIDE SEQUENCE</scope>
    <source>
        <strain evidence="1">Ve6</strain>
    </source>
</reference>
<dbReference type="Proteomes" id="UP001144673">
    <property type="component" value="Unassembled WGS sequence"/>
</dbReference>
<accession>A0A9W8QIR1</accession>
<dbReference type="PANTHER" id="PTHR38791">
    <property type="entry name" value="ZN(II)2CYS6 TRANSCRIPTION FACTOR (EUROFUNG)-RELATED-RELATED"/>
    <property type="match status" value="1"/>
</dbReference>